<organism evidence="7 8">
    <name type="scientific">Methylovirgula ligni</name>
    <dbReference type="NCBI Taxonomy" id="569860"/>
    <lineage>
        <taxon>Bacteria</taxon>
        <taxon>Pseudomonadati</taxon>
        <taxon>Pseudomonadota</taxon>
        <taxon>Alphaproteobacteria</taxon>
        <taxon>Hyphomicrobiales</taxon>
        <taxon>Beijerinckiaceae</taxon>
        <taxon>Methylovirgula</taxon>
    </lineage>
</organism>
<comment type="cofactor">
    <cofactor evidence="5">
        <name>Fe(2+)</name>
        <dbReference type="ChEBI" id="CHEBI:29033"/>
    </cofactor>
    <text evidence="5">Binds 1 Fe(2+) ion per subunit.</text>
</comment>
<comment type="caution">
    <text evidence="7">The sequence shown here is derived from an EMBL/GenBank/DDBJ whole genome shotgun (WGS) entry which is preliminary data.</text>
</comment>
<keyword evidence="2 7" id="KW-0223">Dioxygenase</keyword>
<dbReference type="OrthoDB" id="9796932at2"/>
<sequence>MTLFKGARETFADGLIYAPGYLDIREQDALLAAVEAAIEVAPLFQPRMPRTGTPFSVKMTNCGALGWVSDQERGYRYQAEHPETGRSWPAIPVLALRAWEELGDYPHAPEACLINVYGPEARMGLHQDRGEADLTAPVVSLSLGASCIFRWGPTRSGKTQSLELASGDALVLAGPARLAYHGVARILAATSALLDGDRINLTLRRVTKPKR</sequence>
<dbReference type="AlphaFoldDB" id="A0A3D9YR53"/>
<dbReference type="GO" id="GO:0008198">
    <property type="term" value="F:ferrous iron binding"/>
    <property type="evidence" value="ECO:0007669"/>
    <property type="project" value="TreeGrafter"/>
</dbReference>
<evidence type="ECO:0000313" key="8">
    <source>
        <dbReference type="Proteomes" id="UP000256900"/>
    </source>
</evidence>
<evidence type="ECO:0000256" key="4">
    <source>
        <dbReference type="ARBA" id="ARBA00023004"/>
    </source>
</evidence>
<dbReference type="PANTHER" id="PTHR16557:SF2">
    <property type="entry name" value="NUCLEIC ACID DIOXYGENASE ALKBH1"/>
    <property type="match status" value="1"/>
</dbReference>
<keyword evidence="8" id="KW-1185">Reference proteome</keyword>
<feature type="binding site" evidence="5">
    <location>
        <position position="181"/>
    </location>
    <ligand>
        <name>Fe cation</name>
        <dbReference type="ChEBI" id="CHEBI:24875"/>
        <note>catalytic</note>
    </ligand>
</feature>
<dbReference type="Proteomes" id="UP000256900">
    <property type="component" value="Unassembled WGS sequence"/>
</dbReference>
<feature type="binding site" evidence="5">
    <location>
        <position position="128"/>
    </location>
    <ligand>
        <name>Fe cation</name>
        <dbReference type="ChEBI" id="CHEBI:24875"/>
        <note>catalytic</note>
    </ligand>
</feature>
<evidence type="ECO:0000256" key="1">
    <source>
        <dbReference type="ARBA" id="ARBA00022723"/>
    </source>
</evidence>
<name>A0A3D9YR53_9HYPH</name>
<dbReference type="GO" id="GO:0035515">
    <property type="term" value="F:oxidative RNA demethylase activity"/>
    <property type="evidence" value="ECO:0007669"/>
    <property type="project" value="TreeGrafter"/>
</dbReference>
<dbReference type="Pfam" id="PF13532">
    <property type="entry name" value="2OG-FeII_Oxy_2"/>
    <property type="match status" value="1"/>
</dbReference>
<dbReference type="RefSeq" id="WP_115837171.1">
    <property type="nucleotide sequence ID" value="NZ_CP025086.1"/>
</dbReference>
<evidence type="ECO:0000256" key="5">
    <source>
        <dbReference type="PIRSR" id="PIRSR604574-2"/>
    </source>
</evidence>
<feature type="domain" description="Fe2OG dioxygenase" evidence="6">
    <location>
        <begin position="108"/>
        <end position="207"/>
    </location>
</feature>
<dbReference type="PANTHER" id="PTHR16557">
    <property type="entry name" value="ALKYLATED DNA REPAIR PROTEIN ALKB-RELATED"/>
    <property type="match status" value="1"/>
</dbReference>
<keyword evidence="1 5" id="KW-0479">Metal-binding</keyword>
<evidence type="ECO:0000256" key="2">
    <source>
        <dbReference type="ARBA" id="ARBA00022964"/>
    </source>
</evidence>
<dbReference type="InterPro" id="IPR027450">
    <property type="entry name" value="AlkB-like"/>
</dbReference>
<gene>
    <name evidence="7" type="ORF">DES32_2637</name>
</gene>
<dbReference type="GO" id="GO:0035516">
    <property type="term" value="F:broad specificity oxidative DNA demethylase activity"/>
    <property type="evidence" value="ECO:0007669"/>
    <property type="project" value="TreeGrafter"/>
</dbReference>
<dbReference type="GO" id="GO:0035513">
    <property type="term" value="P:oxidative RNA demethylation"/>
    <property type="evidence" value="ECO:0007669"/>
    <property type="project" value="TreeGrafter"/>
</dbReference>
<dbReference type="Gene3D" id="2.60.120.590">
    <property type="entry name" value="Alpha-ketoglutarate-dependent dioxygenase AlkB-like"/>
    <property type="match status" value="1"/>
</dbReference>
<evidence type="ECO:0000259" key="6">
    <source>
        <dbReference type="PROSITE" id="PS51471"/>
    </source>
</evidence>
<reference evidence="7 8" key="1">
    <citation type="submission" date="2018-08" db="EMBL/GenBank/DDBJ databases">
        <title>Genomic Encyclopedia of Type Strains, Phase IV (KMG-IV): sequencing the most valuable type-strain genomes for metagenomic binning, comparative biology and taxonomic classification.</title>
        <authorList>
            <person name="Goeker M."/>
        </authorList>
    </citation>
    <scope>NUCLEOTIDE SEQUENCE [LARGE SCALE GENOMIC DNA]</scope>
    <source>
        <strain evidence="7 8">BW863</strain>
    </source>
</reference>
<dbReference type="PROSITE" id="PS51471">
    <property type="entry name" value="FE2OG_OXY"/>
    <property type="match status" value="1"/>
</dbReference>
<keyword evidence="4 5" id="KW-0408">Iron</keyword>
<dbReference type="InterPro" id="IPR004574">
    <property type="entry name" value="Alkb"/>
</dbReference>
<keyword evidence="3" id="KW-0560">Oxidoreductase</keyword>
<evidence type="ECO:0000256" key="3">
    <source>
        <dbReference type="ARBA" id="ARBA00023002"/>
    </source>
</evidence>
<dbReference type="SUPFAM" id="SSF51197">
    <property type="entry name" value="Clavaminate synthase-like"/>
    <property type="match status" value="1"/>
</dbReference>
<dbReference type="InterPro" id="IPR005123">
    <property type="entry name" value="Oxoglu/Fe-dep_dioxygenase_dom"/>
</dbReference>
<accession>A0A3D9YR53</accession>
<dbReference type="EMBL" id="QUMO01000004">
    <property type="protein sequence ID" value="REF84528.1"/>
    <property type="molecule type" value="Genomic_DNA"/>
</dbReference>
<dbReference type="InterPro" id="IPR037151">
    <property type="entry name" value="AlkB-like_sf"/>
</dbReference>
<proteinExistence type="predicted"/>
<feature type="binding site" evidence="5">
    <location>
        <position position="126"/>
    </location>
    <ligand>
        <name>Fe cation</name>
        <dbReference type="ChEBI" id="CHEBI:24875"/>
        <note>catalytic</note>
    </ligand>
</feature>
<evidence type="ECO:0000313" key="7">
    <source>
        <dbReference type="EMBL" id="REF84528.1"/>
    </source>
</evidence>
<protein>
    <submittedName>
        <fullName evidence="7">DNA-N1-methyladenine dioxygenase</fullName>
    </submittedName>
</protein>
<dbReference type="GO" id="GO:0005737">
    <property type="term" value="C:cytoplasm"/>
    <property type="evidence" value="ECO:0007669"/>
    <property type="project" value="TreeGrafter"/>
</dbReference>